<comment type="caution">
    <text evidence="3">The sequence shown here is derived from an EMBL/GenBank/DDBJ whole genome shotgun (WGS) entry which is preliminary data.</text>
</comment>
<dbReference type="PANTHER" id="PTHR14239">
    <property type="entry name" value="DUDULIN-RELATED"/>
    <property type="match status" value="1"/>
</dbReference>
<dbReference type="InterPro" id="IPR028939">
    <property type="entry name" value="P5C_Rdtase_cat_N"/>
</dbReference>
<proteinExistence type="predicted"/>
<dbReference type="Proteomes" id="UP000253941">
    <property type="component" value="Unassembled WGS sequence"/>
</dbReference>
<dbReference type="InterPro" id="IPR036291">
    <property type="entry name" value="NAD(P)-bd_dom_sf"/>
</dbReference>
<accession>A0A369T529</accession>
<evidence type="ECO:0000313" key="3">
    <source>
        <dbReference type="EMBL" id="RDD60443.1"/>
    </source>
</evidence>
<dbReference type="NCBIfam" id="TIGR01915">
    <property type="entry name" value="npdG"/>
    <property type="match status" value="1"/>
</dbReference>
<dbReference type="GO" id="GO:0006740">
    <property type="term" value="P:NADPH regeneration"/>
    <property type="evidence" value="ECO:0007669"/>
    <property type="project" value="InterPro"/>
</dbReference>
<dbReference type="InterPro" id="IPR051267">
    <property type="entry name" value="STEAP_metalloreductase"/>
</dbReference>
<dbReference type="RefSeq" id="WP_114583628.1">
    <property type="nucleotide sequence ID" value="NZ_QPMH01000027.1"/>
</dbReference>
<dbReference type="GO" id="GO:0016651">
    <property type="term" value="F:oxidoreductase activity, acting on NAD(P)H"/>
    <property type="evidence" value="ECO:0007669"/>
    <property type="project" value="InterPro"/>
</dbReference>
<dbReference type="GO" id="GO:0052851">
    <property type="term" value="F:ferric-chelate reductase (NADPH) activity"/>
    <property type="evidence" value="ECO:0007669"/>
    <property type="project" value="TreeGrafter"/>
</dbReference>
<dbReference type="GO" id="GO:0008823">
    <property type="term" value="F:cupric reductase (NADH) activity"/>
    <property type="evidence" value="ECO:0007669"/>
    <property type="project" value="TreeGrafter"/>
</dbReference>
<keyword evidence="4" id="KW-1185">Reference proteome</keyword>
<organism evidence="3 4">
    <name type="scientific">Ferruginivarius sediminum</name>
    <dbReference type="NCBI Taxonomy" id="2661937"/>
    <lineage>
        <taxon>Bacteria</taxon>
        <taxon>Pseudomonadati</taxon>
        <taxon>Pseudomonadota</taxon>
        <taxon>Alphaproteobacteria</taxon>
        <taxon>Rhodospirillales</taxon>
        <taxon>Rhodospirillaceae</taxon>
        <taxon>Ferruginivarius</taxon>
    </lineage>
</organism>
<reference evidence="3 4" key="1">
    <citation type="submission" date="2018-07" db="EMBL/GenBank/DDBJ databases">
        <title>Venubactetium sediminum gen. nov., sp. nov., isolated from a marine solar saltern.</title>
        <authorList>
            <person name="Wang S."/>
        </authorList>
    </citation>
    <scope>NUCLEOTIDE SEQUENCE [LARGE SCALE GENOMIC DNA]</scope>
    <source>
        <strain evidence="3 4">WD2A32</strain>
    </source>
</reference>
<dbReference type="AlphaFoldDB" id="A0A369T529"/>
<keyword evidence="1" id="KW-0560">Oxidoreductase</keyword>
<feature type="domain" description="Pyrroline-5-carboxylate reductase catalytic N-terminal" evidence="2">
    <location>
        <begin position="7"/>
        <end position="104"/>
    </location>
</feature>
<name>A0A369T529_9PROT</name>
<dbReference type="EMBL" id="QPMH01000027">
    <property type="protein sequence ID" value="RDD60443.1"/>
    <property type="molecule type" value="Genomic_DNA"/>
</dbReference>
<dbReference type="GO" id="GO:0070967">
    <property type="term" value="F:coenzyme F420 binding"/>
    <property type="evidence" value="ECO:0007669"/>
    <property type="project" value="InterPro"/>
</dbReference>
<dbReference type="SUPFAM" id="SSF51735">
    <property type="entry name" value="NAD(P)-binding Rossmann-fold domains"/>
    <property type="match status" value="1"/>
</dbReference>
<dbReference type="Gene3D" id="3.40.50.720">
    <property type="entry name" value="NAD(P)-binding Rossmann-like Domain"/>
    <property type="match status" value="1"/>
</dbReference>
<evidence type="ECO:0000313" key="4">
    <source>
        <dbReference type="Proteomes" id="UP000253941"/>
    </source>
</evidence>
<sequence>MEQKKQTIAVIGGTGALGSGLARRWAAAGYPVVLGSRKAEKAVQAAEEMNAGGFPHAVRGMANGEAAGAGDIVVLTVPFAHHEGILAEIREAVQGKIVVDATAPLVPPKVGRVQLPESDSAACMAQEALGENVRVVSAFQNVSAHKLDGHEPVNCDVLVCGDKKEARQVVVDLIAPLGLRGVHAGPLANSTAAEALTSVLITINRLYKTDGAGIRITGNLENAPVGSPQAADARP</sequence>
<dbReference type="GO" id="GO:0015677">
    <property type="term" value="P:copper ion import"/>
    <property type="evidence" value="ECO:0007669"/>
    <property type="project" value="TreeGrafter"/>
</dbReference>
<dbReference type="PANTHER" id="PTHR14239:SF0">
    <property type="entry name" value="F420-DEPENDENT NADP REDUCTASE"/>
    <property type="match status" value="1"/>
</dbReference>
<dbReference type="Pfam" id="PF03807">
    <property type="entry name" value="F420_oxidored"/>
    <property type="match status" value="1"/>
</dbReference>
<evidence type="ECO:0000256" key="1">
    <source>
        <dbReference type="ARBA" id="ARBA00023002"/>
    </source>
</evidence>
<dbReference type="GO" id="GO:0050661">
    <property type="term" value="F:NADP binding"/>
    <property type="evidence" value="ECO:0007669"/>
    <property type="project" value="InterPro"/>
</dbReference>
<protein>
    <submittedName>
        <fullName evidence="3">NADPH-dependent F420 reductase</fullName>
    </submittedName>
</protein>
<dbReference type="InterPro" id="IPR010185">
    <property type="entry name" value="NpdG"/>
</dbReference>
<evidence type="ECO:0000259" key="2">
    <source>
        <dbReference type="Pfam" id="PF03807"/>
    </source>
</evidence>
<dbReference type="GO" id="GO:0005886">
    <property type="term" value="C:plasma membrane"/>
    <property type="evidence" value="ECO:0007669"/>
    <property type="project" value="TreeGrafter"/>
</dbReference>
<gene>
    <name evidence="3" type="primary">npdG</name>
    <name evidence="3" type="ORF">DRB17_18050</name>
</gene>